<gene>
    <name evidence="3" type="ordered locus">Hoch_3804</name>
</gene>
<keyword evidence="4" id="KW-1185">Reference proteome</keyword>
<evidence type="ECO:0000313" key="4">
    <source>
        <dbReference type="Proteomes" id="UP000001880"/>
    </source>
</evidence>
<dbReference type="Proteomes" id="UP000001880">
    <property type="component" value="Chromosome"/>
</dbReference>
<dbReference type="PANTHER" id="PTHR43143:SF1">
    <property type="entry name" value="SERINE_THREONINE-PROTEIN PHOSPHATASE CPPED1"/>
    <property type="match status" value="1"/>
</dbReference>
<dbReference type="STRING" id="502025.Hoch_3804"/>
<organism evidence="3 4">
    <name type="scientific">Haliangium ochraceum (strain DSM 14365 / JCM 11303 / SMP-2)</name>
    <dbReference type="NCBI Taxonomy" id="502025"/>
    <lineage>
        <taxon>Bacteria</taxon>
        <taxon>Pseudomonadati</taxon>
        <taxon>Myxococcota</taxon>
        <taxon>Polyangia</taxon>
        <taxon>Haliangiales</taxon>
        <taxon>Kofleriaceae</taxon>
        <taxon>Haliangium</taxon>
    </lineage>
</organism>
<sequence>MSTPHARLVLVLASLSLSLAAAPGCLREGRERARADLEVGQVALAEVALAVDDGLAHVRALTPGSDAEPGAIDLWGSAPDFRLSLRAPAGSSWLLTLENAMPDAELSALGEADGLAIDALEGPRPTVRRWSLRLAEDPGQPGAERALRLRVAPPDADARASAGQPWRFAVMGDIQRALPEVDDIFALINEDPSVRFVASTGDLVDGGEHEEYELLEEQLALLEVPYFSTIGNHELFGPAERWSSRFGRFNLHFRFKGAAFSLIDSGNSSIDPMVYDWLGEWAEDARDDVHFFFTHFPAVDPVGVRAGSLRSSSEARKLLAVLAEGAFDVTFYGHIHSYYAFENAGIPAFISGGGGAIPERWDGIGRHFLTVDVGPEAVRAVSLVRVE</sequence>
<dbReference type="HOGENOM" id="CLU_741269_0_0_7"/>
<name>D0LYF4_HALO1</name>
<dbReference type="InterPro" id="IPR029052">
    <property type="entry name" value="Metallo-depent_PP-like"/>
</dbReference>
<evidence type="ECO:0000313" key="3">
    <source>
        <dbReference type="EMBL" id="ACY16304.1"/>
    </source>
</evidence>
<dbReference type="GO" id="GO:0016787">
    <property type="term" value="F:hydrolase activity"/>
    <property type="evidence" value="ECO:0007669"/>
    <property type="project" value="InterPro"/>
</dbReference>
<evidence type="ECO:0000256" key="1">
    <source>
        <dbReference type="SAM" id="SignalP"/>
    </source>
</evidence>
<dbReference type="Pfam" id="PF00149">
    <property type="entry name" value="Metallophos"/>
    <property type="match status" value="1"/>
</dbReference>
<feature type="domain" description="Calcineurin-like phosphoesterase" evidence="2">
    <location>
        <begin position="167"/>
        <end position="338"/>
    </location>
</feature>
<dbReference type="SUPFAM" id="SSF56300">
    <property type="entry name" value="Metallo-dependent phosphatases"/>
    <property type="match status" value="1"/>
</dbReference>
<reference evidence="3 4" key="1">
    <citation type="journal article" date="2010" name="Stand. Genomic Sci.">
        <title>Complete genome sequence of Haliangium ochraceum type strain (SMP-2).</title>
        <authorList>
            <consortium name="US DOE Joint Genome Institute (JGI-PGF)"/>
            <person name="Ivanova N."/>
            <person name="Daum C."/>
            <person name="Lang E."/>
            <person name="Abt B."/>
            <person name="Kopitz M."/>
            <person name="Saunders E."/>
            <person name="Lapidus A."/>
            <person name="Lucas S."/>
            <person name="Glavina Del Rio T."/>
            <person name="Nolan M."/>
            <person name="Tice H."/>
            <person name="Copeland A."/>
            <person name="Cheng J.F."/>
            <person name="Chen F."/>
            <person name="Bruce D."/>
            <person name="Goodwin L."/>
            <person name="Pitluck S."/>
            <person name="Mavromatis K."/>
            <person name="Pati A."/>
            <person name="Mikhailova N."/>
            <person name="Chen A."/>
            <person name="Palaniappan K."/>
            <person name="Land M."/>
            <person name="Hauser L."/>
            <person name="Chang Y.J."/>
            <person name="Jeffries C.D."/>
            <person name="Detter J.C."/>
            <person name="Brettin T."/>
            <person name="Rohde M."/>
            <person name="Goker M."/>
            <person name="Bristow J."/>
            <person name="Markowitz V."/>
            <person name="Eisen J.A."/>
            <person name="Hugenholtz P."/>
            <person name="Kyrpides N.C."/>
            <person name="Klenk H.P."/>
        </authorList>
    </citation>
    <scope>NUCLEOTIDE SEQUENCE [LARGE SCALE GENOMIC DNA]</scope>
    <source>
        <strain evidence="4">DSM 14365 / CIP 107738 / JCM 11303 / AJ 13395 / SMP-2</strain>
    </source>
</reference>
<dbReference type="eggNOG" id="COG1409">
    <property type="taxonomic scope" value="Bacteria"/>
</dbReference>
<evidence type="ECO:0000259" key="2">
    <source>
        <dbReference type="Pfam" id="PF00149"/>
    </source>
</evidence>
<dbReference type="EMBL" id="CP001804">
    <property type="protein sequence ID" value="ACY16304.1"/>
    <property type="molecule type" value="Genomic_DNA"/>
</dbReference>
<dbReference type="RefSeq" id="WP_012828903.1">
    <property type="nucleotide sequence ID" value="NC_013440.1"/>
</dbReference>
<dbReference type="InterPro" id="IPR004843">
    <property type="entry name" value="Calcineurin-like_PHP"/>
</dbReference>
<accession>D0LYF4</accession>
<keyword evidence="1" id="KW-0732">Signal</keyword>
<dbReference type="PANTHER" id="PTHR43143">
    <property type="entry name" value="METALLOPHOSPHOESTERASE, CALCINEURIN SUPERFAMILY"/>
    <property type="match status" value="1"/>
</dbReference>
<feature type="signal peptide" evidence="1">
    <location>
        <begin position="1"/>
        <end position="21"/>
    </location>
</feature>
<proteinExistence type="predicted"/>
<feature type="chain" id="PRO_5003011031" evidence="1">
    <location>
        <begin position="22"/>
        <end position="387"/>
    </location>
</feature>
<dbReference type="KEGG" id="hoh:Hoch_3804"/>
<protein>
    <submittedName>
        <fullName evidence="3">Metallophosphoesterase</fullName>
    </submittedName>
</protein>
<dbReference type="InterPro" id="IPR051918">
    <property type="entry name" value="STPP_CPPED1"/>
</dbReference>
<dbReference type="AlphaFoldDB" id="D0LYF4"/>
<dbReference type="Gene3D" id="3.60.21.10">
    <property type="match status" value="1"/>
</dbReference>
<dbReference type="OrthoDB" id="5395064at2"/>